<accession>C9ZZN8</accession>
<feature type="transmembrane region" description="Helical" evidence="1">
    <location>
        <begin position="12"/>
        <end position="29"/>
    </location>
</feature>
<proteinExistence type="predicted"/>
<reference evidence="3" key="1">
    <citation type="journal article" date="2010" name="PLoS Negl. Trop. Dis.">
        <title>The genome sequence of Trypanosoma brucei gambiense, causative agent of chronic human african trypanosomiasis.</title>
        <authorList>
            <person name="Jackson A.P."/>
            <person name="Sanders M."/>
            <person name="Berry A."/>
            <person name="McQuillan J."/>
            <person name="Aslett M.A."/>
            <person name="Quail M.A."/>
            <person name="Chukualim B."/>
            <person name="Capewell P."/>
            <person name="MacLeod A."/>
            <person name="Melville S.E."/>
            <person name="Gibson W."/>
            <person name="Barry J.D."/>
            <person name="Berriman M."/>
            <person name="Hertz-Fowler C."/>
        </authorList>
    </citation>
    <scope>NUCLEOTIDE SEQUENCE [LARGE SCALE GENOMIC DNA]</scope>
    <source>
        <strain evidence="3">MHOM/CI/86/DAL972</strain>
    </source>
</reference>
<organism evidence="2 3">
    <name type="scientific">Trypanosoma brucei gambiense (strain MHOM/CI/86/DAL972)</name>
    <dbReference type="NCBI Taxonomy" id="679716"/>
    <lineage>
        <taxon>Eukaryota</taxon>
        <taxon>Discoba</taxon>
        <taxon>Euglenozoa</taxon>
        <taxon>Kinetoplastea</taxon>
        <taxon>Metakinetoplastina</taxon>
        <taxon>Trypanosomatida</taxon>
        <taxon>Trypanosomatidae</taxon>
        <taxon>Trypanosoma</taxon>
    </lineage>
</organism>
<dbReference type="RefSeq" id="XP_011777153.1">
    <property type="nucleotide sequence ID" value="XM_011778851.1"/>
</dbReference>
<dbReference type="GeneID" id="23861034"/>
<evidence type="ECO:0000256" key="1">
    <source>
        <dbReference type="SAM" id="Phobius"/>
    </source>
</evidence>
<dbReference type="EMBL" id="FN554972">
    <property type="protein sequence ID" value="CBH14887.1"/>
    <property type="molecule type" value="Genomic_DNA"/>
</dbReference>
<dbReference type="Proteomes" id="UP000002316">
    <property type="component" value="Chromosome 9"/>
</dbReference>
<feature type="transmembrane region" description="Helical" evidence="1">
    <location>
        <begin position="65"/>
        <end position="95"/>
    </location>
</feature>
<keyword evidence="1" id="KW-0472">Membrane</keyword>
<sequence>MNAVDLIYNGEMYTTPYFFCFFLNLNTVVRCGKLSVTYAPHICFTCLFLKLRFPFPPPFFLDTNALFIVVVLDIYIYIYIYCVSSFVCFFFILFFRVRYMILHYSAA</sequence>
<feature type="transmembrane region" description="Helical" evidence="1">
    <location>
        <begin position="36"/>
        <end position="53"/>
    </location>
</feature>
<gene>
    <name evidence="2" type="ORF">TbgDal_IX9630</name>
</gene>
<keyword evidence="1" id="KW-0812">Transmembrane</keyword>
<dbReference type="KEGG" id="tbg:TbgDal_IX9630"/>
<name>C9ZZN8_TRYB9</name>
<evidence type="ECO:0000313" key="3">
    <source>
        <dbReference type="Proteomes" id="UP000002316"/>
    </source>
</evidence>
<keyword evidence="1" id="KW-1133">Transmembrane helix</keyword>
<dbReference type="AlphaFoldDB" id="C9ZZN8"/>
<protein>
    <submittedName>
        <fullName evidence="2">Uncharacterized protein</fullName>
    </submittedName>
</protein>
<evidence type="ECO:0000313" key="2">
    <source>
        <dbReference type="EMBL" id="CBH14887.1"/>
    </source>
</evidence>